<evidence type="ECO:0000256" key="5">
    <source>
        <dbReference type="ARBA" id="ARBA00022989"/>
    </source>
</evidence>
<dbReference type="RefSeq" id="WP_154374675.1">
    <property type="nucleotide sequence ID" value="NZ_WKJK01000003.1"/>
</dbReference>
<dbReference type="InterPro" id="IPR032818">
    <property type="entry name" value="DedA-like"/>
</dbReference>
<feature type="transmembrane region" description="Helical" evidence="7">
    <location>
        <begin position="29"/>
        <end position="50"/>
    </location>
</feature>
<accession>A0A6I2KVJ2</accession>
<comment type="similarity">
    <text evidence="2 7">Belongs to the DedA family.</text>
</comment>
<evidence type="ECO:0000256" key="3">
    <source>
        <dbReference type="ARBA" id="ARBA00022475"/>
    </source>
</evidence>
<dbReference type="Proteomes" id="UP000433309">
    <property type="component" value="Unassembled WGS sequence"/>
</dbReference>
<evidence type="ECO:0000313" key="9">
    <source>
        <dbReference type="EMBL" id="MRW89823.1"/>
    </source>
</evidence>
<keyword evidence="5 7" id="KW-1133">Transmembrane helix</keyword>
<keyword evidence="3 7" id="KW-1003">Cell membrane</keyword>
<dbReference type="EMBL" id="WKJK01000003">
    <property type="protein sequence ID" value="MRW89823.1"/>
    <property type="molecule type" value="Genomic_DNA"/>
</dbReference>
<keyword evidence="6 7" id="KW-0472">Membrane</keyword>
<keyword evidence="4 7" id="KW-0812">Transmembrane</keyword>
<feature type="transmembrane region" description="Helical" evidence="7">
    <location>
        <begin position="71"/>
        <end position="95"/>
    </location>
</feature>
<gene>
    <name evidence="9" type="ORF">GJ699_07495</name>
</gene>
<keyword evidence="10" id="KW-1185">Reference proteome</keyword>
<evidence type="ECO:0000256" key="6">
    <source>
        <dbReference type="ARBA" id="ARBA00023136"/>
    </source>
</evidence>
<feature type="transmembrane region" description="Helical" evidence="7">
    <location>
        <begin position="156"/>
        <end position="177"/>
    </location>
</feature>
<organism evidence="9 10">
    <name type="scientific">Duganella guangzhouensis</name>
    <dbReference type="NCBI Taxonomy" id="2666084"/>
    <lineage>
        <taxon>Bacteria</taxon>
        <taxon>Pseudomonadati</taxon>
        <taxon>Pseudomonadota</taxon>
        <taxon>Betaproteobacteria</taxon>
        <taxon>Burkholderiales</taxon>
        <taxon>Oxalobacteraceae</taxon>
        <taxon>Telluria group</taxon>
        <taxon>Duganella</taxon>
    </lineage>
</organism>
<comment type="caution">
    <text evidence="9">The sequence shown here is derived from an EMBL/GenBank/DDBJ whole genome shotgun (WGS) entry which is preliminary data.</text>
</comment>
<feature type="domain" description="VTT" evidence="8">
    <location>
        <begin position="50"/>
        <end position="175"/>
    </location>
</feature>
<protein>
    <recommendedName>
        <fullName evidence="8">VTT domain-containing protein</fullName>
    </recommendedName>
</protein>
<feature type="transmembrane region" description="Helical" evidence="7">
    <location>
        <begin position="189"/>
        <end position="207"/>
    </location>
</feature>
<reference evidence="9 10" key="1">
    <citation type="submission" date="2019-11" db="EMBL/GenBank/DDBJ databases">
        <title>Novel species isolated from a subtropical stream in China.</title>
        <authorList>
            <person name="Lu H."/>
        </authorList>
    </citation>
    <scope>NUCLEOTIDE SEQUENCE [LARGE SCALE GENOMIC DNA]</scope>
    <source>
        <strain evidence="9 10">FT80W</strain>
    </source>
</reference>
<dbReference type="PANTHER" id="PTHR30353:SF0">
    <property type="entry name" value="TRANSMEMBRANE PROTEIN"/>
    <property type="match status" value="1"/>
</dbReference>
<dbReference type="Pfam" id="PF09335">
    <property type="entry name" value="VTT_dom"/>
    <property type="match status" value="1"/>
</dbReference>
<proteinExistence type="inferred from homology"/>
<dbReference type="InterPro" id="IPR032816">
    <property type="entry name" value="VTT_dom"/>
</dbReference>
<evidence type="ECO:0000313" key="10">
    <source>
        <dbReference type="Proteomes" id="UP000433309"/>
    </source>
</evidence>
<name>A0A6I2KVJ2_9BURK</name>
<evidence type="ECO:0000256" key="1">
    <source>
        <dbReference type="ARBA" id="ARBA00004651"/>
    </source>
</evidence>
<evidence type="ECO:0000256" key="2">
    <source>
        <dbReference type="ARBA" id="ARBA00010792"/>
    </source>
</evidence>
<evidence type="ECO:0000256" key="4">
    <source>
        <dbReference type="ARBA" id="ARBA00022692"/>
    </source>
</evidence>
<dbReference type="GO" id="GO:0005886">
    <property type="term" value="C:plasma membrane"/>
    <property type="evidence" value="ECO:0007669"/>
    <property type="project" value="UniProtKB-SubCell"/>
</dbReference>
<sequence length="216" mass="23622">MEDLLATFVAMFLHLDTHLMQLIDTHGDWVYLILFLVIFIETGVVIMPFLPGDSLLFIAGALAAKGLLDPVTVFVLLFVAAVAGDALNFSIGAWFKNRALDTSRIPFVKPEHLRHTQAFFDKHGGKTIILARFVPIVRTLAPFVAALGAMPRRVFLGYNVTGAFIWIGSLLAAGYLFGNIPWISKNLTAVVMAIVVLSIMPGVVAWLRARSAASTR</sequence>
<dbReference type="AlphaFoldDB" id="A0A6I2KVJ2"/>
<comment type="subcellular location">
    <subcellularLocation>
        <location evidence="1 7">Cell membrane</location>
        <topology evidence="1 7">Multi-pass membrane protein</topology>
    </subcellularLocation>
</comment>
<dbReference type="PANTHER" id="PTHR30353">
    <property type="entry name" value="INNER MEMBRANE PROTEIN DEDA-RELATED"/>
    <property type="match status" value="1"/>
</dbReference>
<evidence type="ECO:0000259" key="8">
    <source>
        <dbReference type="Pfam" id="PF09335"/>
    </source>
</evidence>
<evidence type="ECO:0000256" key="7">
    <source>
        <dbReference type="RuleBase" id="RU367016"/>
    </source>
</evidence>